<feature type="binding site" evidence="1">
    <location>
        <begin position="129"/>
        <end position="136"/>
    </location>
    <ligand>
        <name>ATP</name>
        <dbReference type="ChEBI" id="CHEBI:30616"/>
    </ligand>
</feature>
<proteinExistence type="inferred from homology"/>
<dbReference type="GO" id="GO:0003777">
    <property type="term" value="F:microtubule motor activity"/>
    <property type="evidence" value="ECO:0007669"/>
    <property type="project" value="InterPro"/>
</dbReference>
<dbReference type="PRINTS" id="PR00380">
    <property type="entry name" value="KINESINHEAVY"/>
</dbReference>
<dbReference type="InterPro" id="IPR036961">
    <property type="entry name" value="Kinesin_motor_dom_sf"/>
</dbReference>
<comment type="similarity">
    <text evidence="1">Belongs to the TRAFAC class myosin-kinesin ATPase superfamily. Kinesin family.</text>
</comment>
<dbReference type="GO" id="GO:0007052">
    <property type="term" value="P:mitotic spindle organization"/>
    <property type="evidence" value="ECO:0007669"/>
    <property type="project" value="TreeGrafter"/>
</dbReference>
<dbReference type="SUPFAM" id="SSF52540">
    <property type="entry name" value="P-loop containing nucleoside triphosphate hydrolases"/>
    <property type="match status" value="1"/>
</dbReference>
<dbReference type="GO" id="GO:0051231">
    <property type="term" value="P:spindle elongation"/>
    <property type="evidence" value="ECO:0007669"/>
    <property type="project" value="TreeGrafter"/>
</dbReference>
<dbReference type="EMBL" id="MU839014">
    <property type="protein sequence ID" value="KAK1765598.1"/>
    <property type="molecule type" value="Genomic_DNA"/>
</dbReference>
<feature type="region of interest" description="Disordered" evidence="2">
    <location>
        <begin position="463"/>
        <end position="498"/>
    </location>
</feature>
<dbReference type="InterPro" id="IPR027640">
    <property type="entry name" value="Kinesin-like_fam"/>
</dbReference>
<dbReference type="Gene3D" id="3.40.850.10">
    <property type="entry name" value="Kinesin motor domain"/>
    <property type="match status" value="1"/>
</dbReference>
<evidence type="ECO:0000256" key="2">
    <source>
        <dbReference type="SAM" id="MobiDB-lite"/>
    </source>
</evidence>
<evidence type="ECO:0000313" key="5">
    <source>
        <dbReference type="Proteomes" id="UP001244011"/>
    </source>
</evidence>
<evidence type="ECO:0000259" key="3">
    <source>
        <dbReference type="PROSITE" id="PS50067"/>
    </source>
</evidence>
<sequence length="615" mass="66816">MDQFLLDNVSQYQSLVSAFKPTTGTGQGKQDTTTNPDIVVSTRIRPVLAEESSAGLVSGVFPRKGANGVVDVHELRKTVKGQPALNSATFDVDQAFGPEDSTEKVFEALVQPLVPWVWSGGIGIMFAYGQTGSGKTFTVSGLEELIAEALMDGGLEGQRKVNVSIIELAGNSAYDLLNSRKPISILEDSFGTTQLAGALEHHITSKAALLAVIEEAATFRRTAPTQKNDTSSRSHAICRIRIENPTIPSAEDGFLYVIDLAGSEAARDVSAHGADRMRETREINTSLSVLKDCIRGRAAADPLLFSGTTAAAGGKRPHVPFRQSALTKVLKPVFDPAGLRSCRTVVLACVNPCLADVAATKNTLRYAKLLRVATPRAAQLEYHPAVPVTWSNEQARRWIDKNSGNPPIPSATLAPTESGIQLLRLPAAEFLTRCLASAPDPERAAAFRSKLWQLHVDSQQRHWHHRQPAAAAVRNDRVPADGQSSSRDPFQAEAEGDDKEEVVPFRKRIRPGMVVRWEPPAKFPMRLPGKQNMVVVLCPVSAVGARVRDVLGKEVVREAGEAGEGRYLCAMVLPSVAPESYELALWRQVVVDVEAMEAEVLLEYDVATRYYFMAV</sequence>
<organism evidence="4 5">
    <name type="scientific">Phialemonium atrogriseum</name>
    <dbReference type="NCBI Taxonomy" id="1093897"/>
    <lineage>
        <taxon>Eukaryota</taxon>
        <taxon>Fungi</taxon>
        <taxon>Dikarya</taxon>
        <taxon>Ascomycota</taxon>
        <taxon>Pezizomycotina</taxon>
        <taxon>Sordariomycetes</taxon>
        <taxon>Sordariomycetidae</taxon>
        <taxon>Cephalothecales</taxon>
        <taxon>Cephalothecaceae</taxon>
        <taxon>Phialemonium</taxon>
    </lineage>
</organism>
<keyword evidence="1" id="KW-0547">Nucleotide-binding</keyword>
<dbReference type="GO" id="GO:0005875">
    <property type="term" value="C:microtubule associated complex"/>
    <property type="evidence" value="ECO:0007669"/>
    <property type="project" value="TreeGrafter"/>
</dbReference>
<reference evidence="4" key="1">
    <citation type="submission" date="2023-06" db="EMBL/GenBank/DDBJ databases">
        <title>Genome-scale phylogeny and comparative genomics of the fungal order Sordariales.</title>
        <authorList>
            <consortium name="Lawrence Berkeley National Laboratory"/>
            <person name="Hensen N."/>
            <person name="Bonometti L."/>
            <person name="Westerberg I."/>
            <person name="Brannstrom I.O."/>
            <person name="Guillou S."/>
            <person name="Cros-Aarteil S."/>
            <person name="Calhoun S."/>
            <person name="Haridas S."/>
            <person name="Kuo A."/>
            <person name="Mondo S."/>
            <person name="Pangilinan J."/>
            <person name="Riley R."/>
            <person name="Labutti K."/>
            <person name="Andreopoulos B."/>
            <person name="Lipzen A."/>
            <person name="Chen C."/>
            <person name="Yanf M."/>
            <person name="Daum C."/>
            <person name="Ng V."/>
            <person name="Clum A."/>
            <person name="Steindorff A."/>
            <person name="Ohm R."/>
            <person name="Martin F."/>
            <person name="Silar P."/>
            <person name="Natvig D."/>
            <person name="Lalanne C."/>
            <person name="Gautier V."/>
            <person name="Ament-Velasquez S.L."/>
            <person name="Kruys A."/>
            <person name="Hutchinson M.I."/>
            <person name="Powell A.J."/>
            <person name="Barry K."/>
            <person name="Miller A.N."/>
            <person name="Grigoriev I.V."/>
            <person name="Debuchy R."/>
            <person name="Gladieux P."/>
            <person name="Thoren M.H."/>
            <person name="Johannesson H."/>
        </authorList>
    </citation>
    <scope>NUCLEOTIDE SEQUENCE</scope>
    <source>
        <strain evidence="4">8032-3</strain>
    </source>
</reference>
<dbReference type="AlphaFoldDB" id="A0AAJ0FJQ6"/>
<dbReference type="GeneID" id="85314795"/>
<evidence type="ECO:0000313" key="4">
    <source>
        <dbReference type="EMBL" id="KAK1765598.1"/>
    </source>
</evidence>
<keyword evidence="5" id="KW-1185">Reference proteome</keyword>
<keyword evidence="1" id="KW-0505">Motor protein</keyword>
<dbReference type="Proteomes" id="UP001244011">
    <property type="component" value="Unassembled WGS sequence"/>
</dbReference>
<dbReference type="Pfam" id="PF00225">
    <property type="entry name" value="Kinesin"/>
    <property type="match status" value="1"/>
</dbReference>
<dbReference type="PROSITE" id="PS50067">
    <property type="entry name" value="KINESIN_MOTOR_2"/>
    <property type="match status" value="1"/>
</dbReference>
<dbReference type="RefSeq" id="XP_060281811.1">
    <property type="nucleotide sequence ID" value="XM_060431608.1"/>
</dbReference>
<dbReference type="InterPro" id="IPR027417">
    <property type="entry name" value="P-loop_NTPase"/>
</dbReference>
<keyword evidence="1" id="KW-0067">ATP-binding</keyword>
<name>A0AAJ0FJQ6_9PEZI</name>
<dbReference type="InterPro" id="IPR001752">
    <property type="entry name" value="Kinesin_motor_dom"/>
</dbReference>
<dbReference type="GO" id="GO:0005524">
    <property type="term" value="F:ATP binding"/>
    <property type="evidence" value="ECO:0007669"/>
    <property type="project" value="UniProtKB-UniRule"/>
</dbReference>
<comment type="caution">
    <text evidence="4">The sequence shown here is derived from an EMBL/GenBank/DDBJ whole genome shotgun (WGS) entry which is preliminary data.</text>
</comment>
<accession>A0AAJ0FJQ6</accession>
<protein>
    <submittedName>
        <fullName evidence="4">Kinesin motor domain-containing protein</fullName>
    </submittedName>
</protein>
<dbReference type="GO" id="GO:0008017">
    <property type="term" value="F:microtubule binding"/>
    <property type="evidence" value="ECO:0007669"/>
    <property type="project" value="InterPro"/>
</dbReference>
<dbReference type="PANTHER" id="PTHR47969">
    <property type="entry name" value="CHROMOSOME-ASSOCIATED KINESIN KIF4A-RELATED"/>
    <property type="match status" value="1"/>
</dbReference>
<evidence type="ECO:0000256" key="1">
    <source>
        <dbReference type="PROSITE-ProRule" id="PRU00283"/>
    </source>
</evidence>
<dbReference type="GO" id="GO:0007018">
    <property type="term" value="P:microtubule-based movement"/>
    <property type="evidence" value="ECO:0007669"/>
    <property type="project" value="InterPro"/>
</dbReference>
<feature type="domain" description="Kinesin motor" evidence="3">
    <location>
        <begin position="37"/>
        <end position="373"/>
    </location>
</feature>
<dbReference type="PANTHER" id="PTHR47969:SF29">
    <property type="entry name" value="KINESIN-LIKE PROTEIN"/>
    <property type="match status" value="1"/>
</dbReference>
<gene>
    <name evidence="4" type="ORF">QBC33DRAFT_590152</name>
</gene>
<dbReference type="SMART" id="SM00129">
    <property type="entry name" value="KISc"/>
    <property type="match status" value="1"/>
</dbReference>